<dbReference type="KEGG" id="ppp:112280047"/>
<feature type="region of interest" description="Disordered" evidence="1">
    <location>
        <begin position="122"/>
        <end position="141"/>
    </location>
</feature>
<dbReference type="Proteomes" id="UP000006727">
    <property type="component" value="Chromosome 3"/>
</dbReference>
<dbReference type="RefSeq" id="XP_024370754.1">
    <property type="nucleotide sequence ID" value="XM_024514986.2"/>
</dbReference>
<reference evidence="2 3" key="1">
    <citation type="journal article" date="2008" name="Science">
        <title>The Physcomitrella genome reveals evolutionary insights into the conquest of land by plants.</title>
        <authorList>
            <person name="Rensing S."/>
            <person name="Lang D."/>
            <person name="Zimmer A."/>
            <person name="Terry A."/>
            <person name="Salamov A."/>
            <person name="Shapiro H."/>
            <person name="Nishiyama T."/>
            <person name="Perroud P.-F."/>
            <person name="Lindquist E."/>
            <person name="Kamisugi Y."/>
            <person name="Tanahashi T."/>
            <person name="Sakakibara K."/>
            <person name="Fujita T."/>
            <person name="Oishi K."/>
            <person name="Shin-I T."/>
            <person name="Kuroki Y."/>
            <person name="Toyoda A."/>
            <person name="Suzuki Y."/>
            <person name="Hashimoto A."/>
            <person name="Yamaguchi K."/>
            <person name="Sugano A."/>
            <person name="Kohara Y."/>
            <person name="Fujiyama A."/>
            <person name="Anterola A."/>
            <person name="Aoki S."/>
            <person name="Ashton N."/>
            <person name="Barbazuk W.B."/>
            <person name="Barker E."/>
            <person name="Bennetzen J."/>
            <person name="Bezanilla M."/>
            <person name="Blankenship R."/>
            <person name="Cho S.H."/>
            <person name="Dutcher S."/>
            <person name="Estelle M."/>
            <person name="Fawcett J.A."/>
            <person name="Gundlach H."/>
            <person name="Hanada K."/>
            <person name="Heyl A."/>
            <person name="Hicks K.A."/>
            <person name="Hugh J."/>
            <person name="Lohr M."/>
            <person name="Mayer K."/>
            <person name="Melkozernov A."/>
            <person name="Murata T."/>
            <person name="Nelson D."/>
            <person name="Pils B."/>
            <person name="Prigge M."/>
            <person name="Reiss B."/>
            <person name="Renner T."/>
            <person name="Rombauts S."/>
            <person name="Rushton P."/>
            <person name="Sanderfoot A."/>
            <person name="Schween G."/>
            <person name="Shiu S.-H."/>
            <person name="Stueber K."/>
            <person name="Theodoulou F.L."/>
            <person name="Tu H."/>
            <person name="Van de Peer Y."/>
            <person name="Verrier P.J."/>
            <person name="Waters E."/>
            <person name="Wood A."/>
            <person name="Yang L."/>
            <person name="Cove D."/>
            <person name="Cuming A."/>
            <person name="Hasebe M."/>
            <person name="Lucas S."/>
            <person name="Mishler D.B."/>
            <person name="Reski R."/>
            <person name="Grigoriev I."/>
            <person name="Quatrano R.S."/>
            <person name="Boore J.L."/>
        </authorList>
    </citation>
    <scope>NUCLEOTIDE SEQUENCE [LARGE SCALE GENOMIC DNA]</scope>
    <source>
        <strain evidence="2 3">cv. Gransden 2004</strain>
    </source>
</reference>
<proteinExistence type="predicted"/>
<protein>
    <submittedName>
        <fullName evidence="2">Uncharacterized protein</fullName>
    </submittedName>
</protein>
<feature type="region of interest" description="Disordered" evidence="1">
    <location>
        <begin position="161"/>
        <end position="248"/>
    </location>
</feature>
<organism evidence="2 3">
    <name type="scientific">Physcomitrium patens</name>
    <name type="common">Spreading-leaved earth moss</name>
    <name type="synonym">Physcomitrella patens</name>
    <dbReference type="NCBI Taxonomy" id="3218"/>
    <lineage>
        <taxon>Eukaryota</taxon>
        <taxon>Viridiplantae</taxon>
        <taxon>Streptophyta</taxon>
        <taxon>Embryophyta</taxon>
        <taxon>Bryophyta</taxon>
        <taxon>Bryophytina</taxon>
        <taxon>Bryopsida</taxon>
        <taxon>Funariidae</taxon>
        <taxon>Funariales</taxon>
        <taxon>Funariaceae</taxon>
        <taxon>Physcomitrium</taxon>
    </lineage>
</organism>
<dbReference type="OrthoDB" id="1926132at2759"/>
<dbReference type="InParanoid" id="A0A7I4FM91"/>
<dbReference type="AlphaFoldDB" id="A0A7I4FM91"/>
<dbReference type="GeneID" id="112280047"/>
<dbReference type="EMBL" id="ABEU02000003">
    <property type="status" value="NOT_ANNOTATED_CDS"/>
    <property type="molecule type" value="Genomic_DNA"/>
</dbReference>
<keyword evidence="3" id="KW-1185">Reference proteome</keyword>
<feature type="compositionally biased region" description="Basic residues" evidence="1">
    <location>
        <begin position="183"/>
        <end position="192"/>
    </location>
</feature>
<name>A0A7I4FM91_PHYPA</name>
<dbReference type="EnsemblPlants" id="Pp3c3_2370V3.5">
    <property type="protein sequence ID" value="Pp3c3_2370V3.5"/>
    <property type="gene ID" value="Pp3c3_2370"/>
</dbReference>
<gene>
    <name evidence="2" type="primary">LOC112280047</name>
</gene>
<dbReference type="Gramene" id="Pp3c3_2370V3.5">
    <property type="protein sequence ID" value="Pp3c3_2370V3.5"/>
    <property type="gene ID" value="Pp3c3_2370"/>
</dbReference>
<sequence>MVGAPNGGGIVTTRRKPEVSERILESTEIRTSEYSTLAALMGMEDSTNARCWQGETELGVGLGFGSSLTRQKESCFSPYAGFEILEKSRSTQLGTPKHHRPGHGVFTCFRHSTLNLAVPDLEPSTPPSRSGPIAAPRTNGTANIKSSFMDEAIVHHYQQPHSDGDLDLEEPTSPVVNCMGQVRQKKAERRPKKVEPPRELDPREKLRRMKSQAPRTPPAKATKSKSCKWKQLMRSTSSSISPSNHPLGDGEPDIIDLGRFSSASCSSEPFIHSTGEVSCQIDKRSDKTFQLMRRKTVWSCTPSSDTCRGNETSPTRSQELDAATDSANVESELRRTVTECEPVFKKLPSLKTMRVESPKWLAGEPLRGRRQVALKQIMSSSTSPSNSI</sequence>
<reference evidence="2" key="3">
    <citation type="submission" date="2020-12" db="UniProtKB">
        <authorList>
            <consortium name="EnsemblPlants"/>
        </authorList>
    </citation>
    <scope>IDENTIFICATION</scope>
</reference>
<evidence type="ECO:0000256" key="1">
    <source>
        <dbReference type="SAM" id="MobiDB-lite"/>
    </source>
</evidence>
<reference evidence="2 3" key="2">
    <citation type="journal article" date="2018" name="Plant J.">
        <title>The Physcomitrella patens chromosome-scale assembly reveals moss genome structure and evolution.</title>
        <authorList>
            <person name="Lang D."/>
            <person name="Ullrich K.K."/>
            <person name="Murat F."/>
            <person name="Fuchs J."/>
            <person name="Jenkins J."/>
            <person name="Haas F.B."/>
            <person name="Piednoel M."/>
            <person name="Gundlach H."/>
            <person name="Van Bel M."/>
            <person name="Meyberg R."/>
            <person name="Vives C."/>
            <person name="Morata J."/>
            <person name="Symeonidi A."/>
            <person name="Hiss M."/>
            <person name="Muchero W."/>
            <person name="Kamisugi Y."/>
            <person name="Saleh O."/>
            <person name="Blanc G."/>
            <person name="Decker E.L."/>
            <person name="van Gessel N."/>
            <person name="Grimwood J."/>
            <person name="Hayes R.D."/>
            <person name="Graham S.W."/>
            <person name="Gunter L.E."/>
            <person name="McDaniel S.F."/>
            <person name="Hoernstein S.N.W."/>
            <person name="Larsson A."/>
            <person name="Li F.W."/>
            <person name="Perroud P.F."/>
            <person name="Phillips J."/>
            <person name="Ranjan P."/>
            <person name="Rokshar D.S."/>
            <person name="Rothfels C.J."/>
            <person name="Schneider L."/>
            <person name="Shu S."/>
            <person name="Stevenson D.W."/>
            <person name="Thummler F."/>
            <person name="Tillich M."/>
            <person name="Villarreal Aguilar J.C."/>
            <person name="Widiez T."/>
            <person name="Wong G.K."/>
            <person name="Wymore A."/>
            <person name="Zhang Y."/>
            <person name="Zimmer A.D."/>
            <person name="Quatrano R.S."/>
            <person name="Mayer K.F.X."/>
            <person name="Goodstein D."/>
            <person name="Casacuberta J.M."/>
            <person name="Vandepoele K."/>
            <person name="Reski R."/>
            <person name="Cuming A.C."/>
            <person name="Tuskan G.A."/>
            <person name="Maumus F."/>
            <person name="Salse J."/>
            <person name="Schmutz J."/>
            <person name="Rensing S.A."/>
        </authorList>
    </citation>
    <scope>NUCLEOTIDE SEQUENCE [LARGE SCALE GENOMIC DNA]</scope>
    <source>
        <strain evidence="2 3">cv. Gransden 2004</strain>
    </source>
</reference>
<feature type="compositionally biased region" description="Basic and acidic residues" evidence="1">
    <location>
        <begin position="193"/>
        <end position="204"/>
    </location>
</feature>
<evidence type="ECO:0000313" key="3">
    <source>
        <dbReference type="Proteomes" id="UP000006727"/>
    </source>
</evidence>
<evidence type="ECO:0000313" key="2">
    <source>
        <dbReference type="EnsemblPlants" id="Pp3c3_2370V3.5"/>
    </source>
</evidence>
<accession>A0A7I4FM91</accession>